<dbReference type="SUPFAM" id="SSF88802">
    <property type="entry name" value="Pre-PUA domain"/>
    <property type="match status" value="1"/>
</dbReference>
<evidence type="ECO:0000256" key="5">
    <source>
        <dbReference type="ARBA" id="ARBA00022517"/>
    </source>
</evidence>
<name>A0A1I8J2L3_9PLAT</name>
<dbReference type="CDD" id="cd21151">
    <property type="entry name" value="PUA_Nip7-like"/>
    <property type="match status" value="1"/>
</dbReference>
<evidence type="ECO:0000259" key="8">
    <source>
        <dbReference type="SMART" id="SM00359"/>
    </source>
</evidence>
<dbReference type="Pfam" id="PF17833">
    <property type="entry name" value="pre-PUA_NIP7"/>
    <property type="match status" value="1"/>
</dbReference>
<dbReference type="WBParaSite" id="maker-uti_cns_0045611-snap-gene-3.32-mRNA-1">
    <property type="protein sequence ID" value="maker-uti_cns_0045611-snap-gene-3.32-mRNA-1"/>
    <property type="gene ID" value="maker-uti_cns_0045611-snap-gene-3.32"/>
</dbReference>
<keyword evidence="9" id="KW-1185">Reference proteome</keyword>
<dbReference type="FunFam" id="3.10.450.220:FF:000001">
    <property type="entry name" value="60S ribosome subunit biogenesis protein NIP7 homolog"/>
    <property type="match status" value="1"/>
</dbReference>
<dbReference type="PROSITE" id="PS50890">
    <property type="entry name" value="PUA"/>
    <property type="match status" value="1"/>
</dbReference>
<keyword evidence="7" id="KW-0539">Nucleus</keyword>
<dbReference type="GO" id="GO:0003723">
    <property type="term" value="F:RNA binding"/>
    <property type="evidence" value="ECO:0007669"/>
    <property type="project" value="UniProtKB-KW"/>
</dbReference>
<dbReference type="Proteomes" id="UP000095280">
    <property type="component" value="Unplaced"/>
</dbReference>
<dbReference type="Pfam" id="PF03657">
    <property type="entry name" value="UPF0113"/>
    <property type="match status" value="1"/>
</dbReference>
<dbReference type="InterPro" id="IPR002478">
    <property type="entry name" value="PUA"/>
</dbReference>
<feature type="domain" description="PUA" evidence="8">
    <location>
        <begin position="89"/>
        <end position="164"/>
    </location>
</feature>
<sequence>DETKAVFEKLSKFIGDSLTALLNRADQQYCLRLHRCRVYYAPEPTMKRAANVQRKQLLSFGTCLGKFTKSNKFHLQVTALDFLAPYAKHKIWLKPSAEQQFLYGHHVTKAGLGRITDATPQYAGLVVYSMSDTPLGFGVAAKSTLQSRKADPMALVCFHQADIGEYIRSEATFSTFTNLTLVFSVFVCQTMSKDRKESAEQVMKETLLAEIQANQADAIEAENILTKKLSILSLAVNSLNRQTFNGLNPMASICDAEMVNIIDSAELRDHEAAANFLAQSLTLGSLLFTQSEPVTVECLSLRQFIFHQYWLVCANVSFTGQNSGTNQHNGQLLASLQLLPLASSSAEASSYLWHSYEISISGSELSASGCCRRLIAWCQRTSGTDCCCQATIELRFNNSESDRFHRQLGALQLNAGTLLNCDWQTVLLQEAADITHNSAVRHLADCVGQLQSTQRYSFSPERQQQSRLSIASIRAQLFNNIDSKNQQQQQPRRQVLQLHRVAIGNTDWIVAPATVAGCRLVWTGVGESQEFVCELRFLLQEQSSLMTQLLAGTGLLPQPVDAANSISNHSDPIDAFARGLTEACDAAAAALTSAGVGGVDCLSIGLEPIAELLNHRVTESNSVSDWIANLSSALETARTVGVDIVGKSTNVRLNERRRALAHELLKAVKSISDAVSRSG</sequence>
<evidence type="ECO:0000313" key="9">
    <source>
        <dbReference type="Proteomes" id="UP000095280"/>
    </source>
</evidence>
<accession>A0A1I8J2L3</accession>
<evidence type="ECO:0000256" key="7">
    <source>
        <dbReference type="ARBA" id="ARBA00023242"/>
    </source>
</evidence>
<dbReference type="Gene3D" id="2.30.130.10">
    <property type="entry name" value="PUA domain"/>
    <property type="match status" value="1"/>
</dbReference>
<comment type="function">
    <text evidence="1">Required for proper 34S pre-rRNA processing and 60S ribosome subunit assembly.</text>
</comment>
<dbReference type="InterPro" id="IPR040598">
    <property type="entry name" value="NIP7_N"/>
</dbReference>
<protein>
    <recommendedName>
        <fullName evidence="4">60S ribosome subunit biogenesis protein NIP7 homolog</fullName>
    </recommendedName>
</protein>
<dbReference type="InterPro" id="IPR005155">
    <property type="entry name" value="UPF0113_PUA"/>
</dbReference>
<dbReference type="InterPro" id="IPR055359">
    <property type="entry name" value="Nip7_N_euk"/>
</dbReference>
<dbReference type="AlphaFoldDB" id="A0A1I8J2L3"/>
<keyword evidence="6" id="KW-0694">RNA-binding</keyword>
<evidence type="ECO:0000256" key="6">
    <source>
        <dbReference type="ARBA" id="ARBA00022884"/>
    </source>
</evidence>
<comment type="subcellular location">
    <subcellularLocation>
        <location evidence="2">Nucleus</location>
        <location evidence="2">Nucleolus</location>
    </subcellularLocation>
</comment>
<evidence type="ECO:0000256" key="3">
    <source>
        <dbReference type="ARBA" id="ARBA00009895"/>
    </source>
</evidence>
<evidence type="ECO:0000256" key="2">
    <source>
        <dbReference type="ARBA" id="ARBA00004604"/>
    </source>
</evidence>
<reference evidence="10" key="1">
    <citation type="submission" date="2016-11" db="UniProtKB">
        <authorList>
            <consortium name="WormBaseParasite"/>
        </authorList>
    </citation>
    <scope>IDENTIFICATION</scope>
</reference>
<proteinExistence type="inferred from homology"/>
<dbReference type="FunFam" id="2.30.130.10:FF:000002">
    <property type="entry name" value="60S ribosome subunit biogenesis protein NIP7 homolog"/>
    <property type="match status" value="1"/>
</dbReference>
<dbReference type="CDD" id="cd21146">
    <property type="entry name" value="Nip7_N_euk"/>
    <property type="match status" value="1"/>
</dbReference>
<dbReference type="GO" id="GO:0042254">
    <property type="term" value="P:ribosome biogenesis"/>
    <property type="evidence" value="ECO:0007669"/>
    <property type="project" value="UniProtKB-KW"/>
</dbReference>
<dbReference type="SMART" id="SM00359">
    <property type="entry name" value="PUA"/>
    <property type="match status" value="1"/>
</dbReference>
<dbReference type="Gene3D" id="3.10.450.220">
    <property type="match status" value="1"/>
</dbReference>
<comment type="similarity">
    <text evidence="3">Belongs to the NIP7 family.</text>
</comment>
<evidence type="ECO:0000313" key="10">
    <source>
        <dbReference type="WBParaSite" id="maker-uti_cns_0045611-snap-gene-3.32-mRNA-1"/>
    </source>
</evidence>
<dbReference type="GO" id="GO:0005730">
    <property type="term" value="C:nucleolus"/>
    <property type="evidence" value="ECO:0007669"/>
    <property type="project" value="UniProtKB-SubCell"/>
</dbReference>
<dbReference type="InterPro" id="IPR036974">
    <property type="entry name" value="PUA_sf"/>
</dbReference>
<keyword evidence="5" id="KW-0690">Ribosome biogenesis</keyword>
<organism evidence="9 10">
    <name type="scientific">Macrostomum lignano</name>
    <dbReference type="NCBI Taxonomy" id="282301"/>
    <lineage>
        <taxon>Eukaryota</taxon>
        <taxon>Metazoa</taxon>
        <taxon>Spiralia</taxon>
        <taxon>Lophotrochozoa</taxon>
        <taxon>Platyhelminthes</taxon>
        <taxon>Rhabditophora</taxon>
        <taxon>Macrostomorpha</taxon>
        <taxon>Macrostomida</taxon>
        <taxon>Macrostomidae</taxon>
        <taxon>Macrostomum</taxon>
    </lineage>
</organism>
<dbReference type="InterPro" id="IPR015947">
    <property type="entry name" value="PUA-like_sf"/>
</dbReference>
<evidence type="ECO:0000256" key="4">
    <source>
        <dbReference type="ARBA" id="ARBA00018162"/>
    </source>
</evidence>
<dbReference type="SUPFAM" id="SSF88697">
    <property type="entry name" value="PUA domain-like"/>
    <property type="match status" value="1"/>
</dbReference>
<evidence type="ECO:0000256" key="1">
    <source>
        <dbReference type="ARBA" id="ARBA00004087"/>
    </source>
</evidence>